<reference evidence="1" key="1">
    <citation type="submission" date="2020-08" db="EMBL/GenBank/DDBJ databases">
        <title>Multicomponent nature underlies the extraordinary mechanical properties of spider dragline silk.</title>
        <authorList>
            <person name="Kono N."/>
            <person name="Nakamura H."/>
            <person name="Mori M."/>
            <person name="Yoshida Y."/>
            <person name="Ohtoshi R."/>
            <person name="Malay A.D."/>
            <person name="Moran D.A.P."/>
            <person name="Tomita M."/>
            <person name="Numata K."/>
            <person name="Arakawa K."/>
        </authorList>
    </citation>
    <scope>NUCLEOTIDE SEQUENCE</scope>
</reference>
<comment type="caution">
    <text evidence="1">The sequence shown here is derived from an EMBL/GenBank/DDBJ whole genome shotgun (WGS) entry which is preliminary data.</text>
</comment>
<proteinExistence type="predicted"/>
<accession>A0A8X7BMZ2</accession>
<organism evidence="1 2">
    <name type="scientific">Trichonephila inaurata madagascariensis</name>
    <dbReference type="NCBI Taxonomy" id="2747483"/>
    <lineage>
        <taxon>Eukaryota</taxon>
        <taxon>Metazoa</taxon>
        <taxon>Ecdysozoa</taxon>
        <taxon>Arthropoda</taxon>
        <taxon>Chelicerata</taxon>
        <taxon>Arachnida</taxon>
        <taxon>Araneae</taxon>
        <taxon>Araneomorphae</taxon>
        <taxon>Entelegynae</taxon>
        <taxon>Araneoidea</taxon>
        <taxon>Nephilidae</taxon>
        <taxon>Trichonephila</taxon>
        <taxon>Trichonephila inaurata</taxon>
    </lineage>
</organism>
<gene>
    <name evidence="1" type="ORF">TNIN_77731</name>
</gene>
<evidence type="ECO:0000313" key="1">
    <source>
        <dbReference type="EMBL" id="GFY38086.1"/>
    </source>
</evidence>
<keyword evidence="2" id="KW-1185">Reference proteome</keyword>
<dbReference type="AlphaFoldDB" id="A0A8X7BMZ2"/>
<sequence length="140" mass="15875">MHLEKLGEKLKKGLESLALLAPDHAILKKLEITNLTTGDTLTNRKFEDLLRETNKDPFCRVKCGASLGRKLQVNLKFSHIVEDGKGKHQFLSLDMAQNSDDLNVVPRTMLTHLSTLNHSYEENNVLIYTLFFQSPLQNEG</sequence>
<protein>
    <submittedName>
        <fullName evidence="1">Uncharacterized protein</fullName>
    </submittedName>
</protein>
<evidence type="ECO:0000313" key="2">
    <source>
        <dbReference type="Proteomes" id="UP000886998"/>
    </source>
</evidence>
<name>A0A8X7BMZ2_9ARAC</name>
<dbReference type="Proteomes" id="UP000886998">
    <property type="component" value="Unassembled WGS sequence"/>
</dbReference>
<dbReference type="EMBL" id="BMAV01000648">
    <property type="protein sequence ID" value="GFY38086.1"/>
    <property type="molecule type" value="Genomic_DNA"/>
</dbReference>